<organism evidence="1 2">
    <name type="scientific">Bacillus cereus</name>
    <dbReference type="NCBI Taxonomy" id="1396"/>
    <lineage>
        <taxon>Bacteria</taxon>
        <taxon>Bacillati</taxon>
        <taxon>Bacillota</taxon>
        <taxon>Bacilli</taxon>
        <taxon>Bacillales</taxon>
        <taxon>Bacillaceae</taxon>
        <taxon>Bacillus</taxon>
        <taxon>Bacillus cereus group</taxon>
    </lineage>
</organism>
<dbReference type="RefSeq" id="WP_153039044.1">
    <property type="nucleotide sequence ID" value="NZ_LJKE01000104.1"/>
</dbReference>
<reference evidence="1 2" key="1">
    <citation type="submission" date="2015-09" db="EMBL/GenBank/DDBJ databases">
        <title>Bacillus cereus food isolates.</title>
        <authorList>
            <person name="Boekhorst J."/>
        </authorList>
    </citation>
    <scope>NUCLEOTIDE SEQUENCE [LARGE SCALE GENOMIC DNA]</scope>
    <source>
        <strain evidence="1 2">B4088</strain>
    </source>
</reference>
<comment type="caution">
    <text evidence="1">The sequence shown here is derived from an EMBL/GenBank/DDBJ whole genome shotgun (WGS) entry which is preliminary data.</text>
</comment>
<sequence length="87" mass="10039">MMYKTKKLIELVKHYGDGVSITAFYADGFSGEEICSLANKYPHLLYVSAENLIYVDHSKIAYQKHKNDEELTFEEKELLAKTYSIIV</sequence>
<proteinExistence type="predicted"/>
<dbReference type="Proteomes" id="UP000076482">
    <property type="component" value="Unassembled WGS sequence"/>
</dbReference>
<name>A0A164L9R7_BACCE</name>
<accession>A0A164L9R7</accession>
<evidence type="ECO:0000313" key="1">
    <source>
        <dbReference type="EMBL" id="KZD55580.1"/>
    </source>
</evidence>
<gene>
    <name evidence="1" type="ORF">B4088_5325</name>
</gene>
<evidence type="ECO:0000313" key="2">
    <source>
        <dbReference type="Proteomes" id="UP000076482"/>
    </source>
</evidence>
<dbReference type="PATRIC" id="fig|1396.535.peg.5876"/>
<dbReference type="AlphaFoldDB" id="A0A164L9R7"/>
<dbReference type="EMBL" id="LJKE01000104">
    <property type="protein sequence ID" value="KZD55580.1"/>
    <property type="molecule type" value="Genomic_DNA"/>
</dbReference>
<protein>
    <submittedName>
        <fullName evidence="1">Uncharacterized protein</fullName>
    </submittedName>
</protein>